<protein>
    <recommendedName>
        <fullName evidence="8 9">Chromosomal replication initiator protein DnaA</fullName>
    </recommendedName>
</protein>
<evidence type="ECO:0000256" key="6">
    <source>
        <dbReference type="ARBA" id="ARBA00023121"/>
    </source>
</evidence>
<keyword evidence="5 8" id="KW-0067">ATP-binding</keyword>
<feature type="region of interest" description="Domain IV, binds dsDNA" evidence="8">
    <location>
        <begin position="318"/>
        <end position="437"/>
    </location>
</feature>
<comment type="function">
    <text evidence="8 10">Plays an essential role in the initiation and regulation of chromosomal replication. ATP-DnaA binds to the origin of replication (oriC) to initiate formation of the DNA replication initiation complex once per cell cycle. Binds the DnaA box (a 9 base pair repeat at the origin) and separates the double-stranded (ds)DNA. Forms a right-handed helical filament on oriC DNA; dsDNA binds to the exterior of the filament while single-stranded (ss)DNA is stabiized in the filament's interior. The ATP-DnaA-oriC complex binds and stabilizes one strand of the AT-rich DNA unwinding element (DUE), permitting loading of DNA polymerase. After initiation quickly degrades to an ADP-DnaA complex that is not apt for DNA replication. Binds acidic phospholipids.</text>
</comment>
<keyword evidence="2 8" id="KW-0963">Cytoplasm</keyword>
<gene>
    <name evidence="8 14" type="primary">dnaA</name>
    <name evidence="14" type="ORF">ENU74_05960</name>
</gene>
<dbReference type="GO" id="GO:0003688">
    <property type="term" value="F:DNA replication origin binding"/>
    <property type="evidence" value="ECO:0007669"/>
    <property type="project" value="UniProtKB-UniRule"/>
</dbReference>
<comment type="caution">
    <text evidence="8">Lacks conserved residue(s) required for the propagation of feature annotation.</text>
</comment>
<evidence type="ECO:0000256" key="2">
    <source>
        <dbReference type="ARBA" id="ARBA00022490"/>
    </source>
</evidence>
<feature type="binding site" evidence="8">
    <location>
        <position position="148"/>
    </location>
    <ligand>
        <name>ATP</name>
        <dbReference type="ChEBI" id="CHEBI:30616"/>
    </ligand>
</feature>
<keyword evidence="7 8" id="KW-0238">DNA-binding</keyword>
<keyword evidence="6 8" id="KW-0446">Lipid-binding</keyword>
<sequence length="437" mass="51388">MINVESIWEEILRYLKERITPDGFHTWIEPIKAKLEGEDLIILEVPNHFFVEWISEHYLPIIKEAIKKCGISEIKFEIVPKKFKFEPETEEKKVFINYGINIPEKFTFDNFVIGECNRFAYAACKRVCEGLGKYYNPLFIYGGVGLGKTHLICSIGNYIKKHYPYYRIFYTSAENFFLELIQAIQEGCIIEFRNKYRSIDLLLIDDIHYLIGKERLQEELFHTLNYLQSRSVQVVFTSDRPPKDIPTLEERLISRLNQGLVCDVQPPDLETRIAIINKKTEEEKFSLRKEVILFLAERIKTNIRELEGALKRVILASQLRGRELTIEEIESLLKDLLQKKNGFTIEDIVKEVAKEFNFEEEILKSPQRNKNISLARQVAMYLCRRYLSMSLLEIGSYFGKKDHTTVLYACCRIEELKKNDKNFAELLNRIINRLNNV</sequence>
<dbReference type="Gene3D" id="3.30.300.180">
    <property type="match status" value="1"/>
</dbReference>
<feature type="binding site" evidence="8">
    <location>
        <position position="147"/>
    </location>
    <ligand>
        <name>ATP</name>
        <dbReference type="ChEBI" id="CHEBI:30616"/>
    </ligand>
</feature>
<feature type="domain" description="Chromosomal replication initiator DnaA C-terminal" evidence="13">
    <location>
        <begin position="344"/>
        <end position="413"/>
    </location>
</feature>
<dbReference type="InterPro" id="IPR013317">
    <property type="entry name" value="DnaA_dom"/>
</dbReference>
<dbReference type="AlphaFoldDB" id="A0A7V3ZWA3"/>
<dbReference type="SMART" id="SM00760">
    <property type="entry name" value="Bac_DnaA_C"/>
    <property type="match status" value="1"/>
</dbReference>
<feature type="binding site" evidence="8">
    <location>
        <position position="145"/>
    </location>
    <ligand>
        <name>ATP</name>
        <dbReference type="ChEBI" id="CHEBI:30616"/>
    </ligand>
</feature>
<dbReference type="EMBL" id="DTDR01000143">
    <property type="protein sequence ID" value="HGK64115.1"/>
    <property type="molecule type" value="Genomic_DNA"/>
</dbReference>
<dbReference type="InterPro" id="IPR013159">
    <property type="entry name" value="DnaA_C"/>
</dbReference>
<dbReference type="InterPro" id="IPR020591">
    <property type="entry name" value="Chromosome_initiator_DnaA-like"/>
</dbReference>
<dbReference type="Pfam" id="PF00308">
    <property type="entry name" value="Bac_DnaA"/>
    <property type="match status" value="1"/>
</dbReference>
<evidence type="ECO:0000256" key="4">
    <source>
        <dbReference type="ARBA" id="ARBA00022741"/>
    </source>
</evidence>
<dbReference type="GO" id="GO:0005737">
    <property type="term" value="C:cytoplasm"/>
    <property type="evidence" value="ECO:0007669"/>
    <property type="project" value="UniProtKB-SubCell"/>
</dbReference>
<keyword evidence="3 8" id="KW-0235">DNA replication</keyword>
<dbReference type="InterPro" id="IPR018312">
    <property type="entry name" value="Chromosome_initiator_DnaA_CS"/>
</dbReference>
<dbReference type="InterPro" id="IPR010921">
    <property type="entry name" value="Trp_repressor/repl_initiator"/>
</dbReference>
<dbReference type="GO" id="GO:0005886">
    <property type="term" value="C:plasma membrane"/>
    <property type="evidence" value="ECO:0007669"/>
    <property type="project" value="TreeGrafter"/>
</dbReference>
<evidence type="ECO:0000256" key="1">
    <source>
        <dbReference type="ARBA" id="ARBA00006583"/>
    </source>
</evidence>
<feature type="domain" description="AAA+ ATPase" evidence="12">
    <location>
        <begin position="134"/>
        <end position="347"/>
    </location>
</feature>
<dbReference type="SUPFAM" id="SSF52540">
    <property type="entry name" value="P-loop containing nucleoside triphosphate hydrolases"/>
    <property type="match status" value="1"/>
</dbReference>
<evidence type="ECO:0000259" key="13">
    <source>
        <dbReference type="SMART" id="SM00760"/>
    </source>
</evidence>
<feature type="binding site" evidence="8">
    <location>
        <position position="149"/>
    </location>
    <ligand>
        <name>ATP</name>
        <dbReference type="ChEBI" id="CHEBI:30616"/>
    </ligand>
</feature>
<comment type="subcellular location">
    <subcellularLocation>
        <location evidence="8">Cytoplasm</location>
    </subcellularLocation>
</comment>
<dbReference type="InterPro" id="IPR001957">
    <property type="entry name" value="Chromosome_initiator_DnaA"/>
</dbReference>
<evidence type="ECO:0000256" key="7">
    <source>
        <dbReference type="ARBA" id="ARBA00023125"/>
    </source>
</evidence>
<feature type="region of interest" description="Domain III, AAA+ region" evidence="8">
    <location>
        <begin position="101"/>
        <end position="317"/>
    </location>
</feature>
<dbReference type="InterPro" id="IPR024633">
    <property type="entry name" value="DnaA_N_dom"/>
</dbReference>
<evidence type="ECO:0000256" key="11">
    <source>
        <dbReference type="RuleBase" id="RU004227"/>
    </source>
</evidence>
<keyword evidence="4 8" id="KW-0547">Nucleotide-binding</keyword>
<dbReference type="InterPro" id="IPR038454">
    <property type="entry name" value="DnaA_N_sf"/>
</dbReference>
<dbReference type="Pfam" id="PF11638">
    <property type="entry name" value="DnaA_N"/>
    <property type="match status" value="1"/>
</dbReference>
<dbReference type="HAMAP" id="MF_00377">
    <property type="entry name" value="DnaA_bact"/>
    <property type="match status" value="1"/>
</dbReference>
<evidence type="ECO:0000256" key="8">
    <source>
        <dbReference type="HAMAP-Rule" id="MF_00377"/>
    </source>
</evidence>
<dbReference type="InterPro" id="IPR027417">
    <property type="entry name" value="P-loop_NTPase"/>
</dbReference>
<evidence type="ECO:0000256" key="5">
    <source>
        <dbReference type="ARBA" id="ARBA00022840"/>
    </source>
</evidence>
<comment type="similarity">
    <text evidence="1 8 11">Belongs to the DnaA family.</text>
</comment>
<dbReference type="Gene3D" id="1.10.1750.10">
    <property type="match status" value="1"/>
</dbReference>
<dbReference type="PROSITE" id="PS01008">
    <property type="entry name" value="DNAA"/>
    <property type="match status" value="1"/>
</dbReference>
<dbReference type="GO" id="GO:0006275">
    <property type="term" value="P:regulation of DNA replication"/>
    <property type="evidence" value="ECO:0007669"/>
    <property type="project" value="UniProtKB-UniRule"/>
</dbReference>
<comment type="caution">
    <text evidence="14">The sequence shown here is derived from an EMBL/GenBank/DDBJ whole genome shotgun (WGS) entry which is preliminary data.</text>
</comment>
<name>A0A7V3ZWA3_UNCW3</name>
<dbReference type="Gene3D" id="1.10.8.60">
    <property type="match status" value="1"/>
</dbReference>
<dbReference type="NCBIfam" id="TIGR00362">
    <property type="entry name" value="DnaA"/>
    <property type="match status" value="1"/>
</dbReference>
<accession>A0A7V3ZWA3</accession>
<dbReference type="PANTHER" id="PTHR30050">
    <property type="entry name" value="CHROMOSOMAL REPLICATION INITIATOR PROTEIN DNAA"/>
    <property type="match status" value="1"/>
</dbReference>
<feature type="region of interest" description="Domain I, interacts with DnaA modulators" evidence="8">
    <location>
        <begin position="1"/>
        <end position="93"/>
    </location>
</feature>
<dbReference type="PANTHER" id="PTHR30050:SF2">
    <property type="entry name" value="CHROMOSOMAL REPLICATION INITIATOR PROTEIN DNAA"/>
    <property type="match status" value="1"/>
</dbReference>
<dbReference type="GO" id="GO:0006270">
    <property type="term" value="P:DNA replication initiation"/>
    <property type="evidence" value="ECO:0007669"/>
    <property type="project" value="UniProtKB-UniRule"/>
</dbReference>
<dbReference type="SMART" id="SM00382">
    <property type="entry name" value="AAA"/>
    <property type="match status" value="1"/>
</dbReference>
<dbReference type="CDD" id="cd06571">
    <property type="entry name" value="Bac_DnaA_C"/>
    <property type="match status" value="1"/>
</dbReference>
<dbReference type="PRINTS" id="PR00051">
    <property type="entry name" value="DNAA"/>
</dbReference>
<dbReference type="GO" id="GO:0008289">
    <property type="term" value="F:lipid binding"/>
    <property type="evidence" value="ECO:0007669"/>
    <property type="project" value="UniProtKB-KW"/>
</dbReference>
<dbReference type="CDD" id="cd00009">
    <property type="entry name" value="AAA"/>
    <property type="match status" value="1"/>
</dbReference>
<reference evidence="14" key="1">
    <citation type="journal article" date="2020" name="mSystems">
        <title>Genome- and Community-Level Interaction Insights into Carbon Utilization and Element Cycling Functions of Hydrothermarchaeota in Hydrothermal Sediment.</title>
        <authorList>
            <person name="Zhou Z."/>
            <person name="Liu Y."/>
            <person name="Xu W."/>
            <person name="Pan J."/>
            <person name="Luo Z.H."/>
            <person name="Li M."/>
        </authorList>
    </citation>
    <scope>NUCLEOTIDE SEQUENCE [LARGE SCALE GENOMIC DNA]</scope>
    <source>
        <strain evidence="14">SpSt-697</strain>
    </source>
</reference>
<dbReference type="Gene3D" id="3.40.50.300">
    <property type="entry name" value="P-loop containing nucleotide triphosphate hydrolases"/>
    <property type="match status" value="1"/>
</dbReference>
<proteinExistence type="inferred from homology"/>
<comment type="domain">
    <text evidence="8">Domain I is involved in oligomerization and binding regulators, domain II is flexibile and of varying length in different bacteria, domain III forms the AAA+ region, while domain IV binds dsDNA.</text>
</comment>
<evidence type="ECO:0000259" key="12">
    <source>
        <dbReference type="SMART" id="SM00382"/>
    </source>
</evidence>
<comment type="subunit">
    <text evidence="8">Oligomerizes as a right-handed, spiral filament on DNA at oriC.</text>
</comment>
<evidence type="ECO:0000256" key="10">
    <source>
        <dbReference type="RuleBase" id="RU000577"/>
    </source>
</evidence>
<dbReference type="GO" id="GO:0005524">
    <property type="term" value="F:ATP binding"/>
    <property type="evidence" value="ECO:0007669"/>
    <property type="project" value="UniProtKB-UniRule"/>
</dbReference>
<dbReference type="Pfam" id="PF08299">
    <property type="entry name" value="Bac_DnaA_C"/>
    <property type="match status" value="1"/>
</dbReference>
<dbReference type="SUPFAM" id="SSF48295">
    <property type="entry name" value="TrpR-like"/>
    <property type="match status" value="1"/>
</dbReference>
<evidence type="ECO:0000313" key="14">
    <source>
        <dbReference type="EMBL" id="HGK64115.1"/>
    </source>
</evidence>
<organism evidence="14">
    <name type="scientific">candidate division WOR-3 bacterium</name>
    <dbReference type="NCBI Taxonomy" id="2052148"/>
    <lineage>
        <taxon>Bacteria</taxon>
        <taxon>Bacteria division WOR-3</taxon>
    </lineage>
</organism>
<evidence type="ECO:0000256" key="3">
    <source>
        <dbReference type="ARBA" id="ARBA00022705"/>
    </source>
</evidence>
<dbReference type="InterPro" id="IPR003593">
    <property type="entry name" value="AAA+_ATPase"/>
</dbReference>
<evidence type="ECO:0000256" key="9">
    <source>
        <dbReference type="NCBIfam" id="TIGR00362"/>
    </source>
</evidence>